<feature type="binding site" evidence="5">
    <location>
        <position position="86"/>
    </location>
    <ligand>
        <name>Mg(2+)</name>
        <dbReference type="ChEBI" id="CHEBI:18420"/>
        <label>1</label>
        <note>catalytic</note>
    </ligand>
</feature>
<dbReference type="Gene3D" id="3.40.190.80">
    <property type="match status" value="1"/>
</dbReference>
<dbReference type="AlphaFoldDB" id="A0A2M7TX26"/>
<organism evidence="6 7">
    <name type="scientific">Candidatus Roizmanbacteria bacterium CG_4_10_14_0_2_um_filter_39_13</name>
    <dbReference type="NCBI Taxonomy" id="1974825"/>
    <lineage>
        <taxon>Bacteria</taxon>
        <taxon>Candidatus Roizmaniibacteriota</taxon>
    </lineage>
</organism>
<protein>
    <recommendedName>
        <fullName evidence="8">Inositol-phosphate phosphatase</fullName>
    </recommendedName>
</protein>
<accession>A0A2M7TX26</accession>
<evidence type="ECO:0000256" key="3">
    <source>
        <dbReference type="ARBA" id="ARBA00022801"/>
    </source>
</evidence>
<dbReference type="Proteomes" id="UP000228503">
    <property type="component" value="Unassembled WGS sequence"/>
</dbReference>
<feature type="binding site" evidence="5">
    <location>
        <position position="84"/>
    </location>
    <ligand>
        <name>Mg(2+)</name>
        <dbReference type="ChEBI" id="CHEBI:18420"/>
        <label>1</label>
        <note>catalytic</note>
    </ligand>
</feature>
<reference evidence="7" key="1">
    <citation type="submission" date="2017-09" db="EMBL/GenBank/DDBJ databases">
        <title>Depth-based differentiation of microbial function through sediment-hosted aquifers and enrichment of novel symbionts in the deep terrestrial subsurface.</title>
        <authorList>
            <person name="Probst A.J."/>
            <person name="Ladd B."/>
            <person name="Jarett J.K."/>
            <person name="Geller-Mcgrath D.E."/>
            <person name="Sieber C.M.K."/>
            <person name="Emerson J.B."/>
            <person name="Anantharaman K."/>
            <person name="Thomas B.C."/>
            <person name="Malmstrom R."/>
            <person name="Stieglmeier M."/>
            <person name="Klingl A."/>
            <person name="Woyke T."/>
            <person name="Ryan C.M."/>
            <person name="Banfield J.F."/>
        </authorList>
    </citation>
    <scope>NUCLEOTIDE SEQUENCE [LARGE SCALE GENOMIC DNA]</scope>
</reference>
<dbReference type="GO" id="GO:0046872">
    <property type="term" value="F:metal ion binding"/>
    <property type="evidence" value="ECO:0007669"/>
    <property type="project" value="UniProtKB-KW"/>
</dbReference>
<evidence type="ECO:0008006" key="8">
    <source>
        <dbReference type="Google" id="ProtNLM"/>
    </source>
</evidence>
<dbReference type="EMBL" id="PFOB01000057">
    <property type="protein sequence ID" value="PIZ62374.1"/>
    <property type="molecule type" value="Genomic_DNA"/>
</dbReference>
<feature type="binding site" evidence="5">
    <location>
        <position position="87"/>
    </location>
    <ligand>
        <name>Mg(2+)</name>
        <dbReference type="ChEBI" id="CHEBI:18420"/>
        <label>1</label>
        <note>catalytic</note>
    </ligand>
</feature>
<evidence type="ECO:0000256" key="5">
    <source>
        <dbReference type="PIRSR" id="PIRSR600760-2"/>
    </source>
</evidence>
<sequence length="255" mass="28673">MDNLHEFKMVALDATQKSSERIMYYFQNLPKIETKIDKTPVTKADREAEKIIISTIKKAFPTHGFLGEEFGKDNEDAEFTWIIDPIDGTKNFIHGLSFFGTVLSLKYQGKIILGISNMPAIGELLYASAEEKTTLNGKPTHVSQIQKLEDSFVNFNPSKFDTPRFLNIVKTVDKRVTNMRGFGDTCGYHFVATGRSEVFFEMGPKAWDISAFQIIIKQAGGTYSNFEGDEYALGETSLATNGLLHEEMLKIIKNS</sequence>
<feature type="binding site" evidence="5">
    <location>
        <position position="68"/>
    </location>
    <ligand>
        <name>Mg(2+)</name>
        <dbReference type="ChEBI" id="CHEBI:18420"/>
        <label>1</label>
        <note>catalytic</note>
    </ligand>
</feature>
<dbReference type="GO" id="GO:0008934">
    <property type="term" value="F:inositol monophosphate 1-phosphatase activity"/>
    <property type="evidence" value="ECO:0007669"/>
    <property type="project" value="TreeGrafter"/>
</dbReference>
<dbReference type="InterPro" id="IPR000760">
    <property type="entry name" value="Inositol_monophosphatase-like"/>
</dbReference>
<dbReference type="FunFam" id="3.30.540.10:FF:000003">
    <property type="entry name" value="Inositol-1-monophosphatase"/>
    <property type="match status" value="1"/>
</dbReference>
<comment type="caution">
    <text evidence="6">The sequence shown here is derived from an EMBL/GenBank/DDBJ whole genome shotgun (WGS) entry which is preliminary data.</text>
</comment>
<dbReference type="GO" id="GO:0007165">
    <property type="term" value="P:signal transduction"/>
    <property type="evidence" value="ECO:0007669"/>
    <property type="project" value="TreeGrafter"/>
</dbReference>
<evidence type="ECO:0000313" key="7">
    <source>
        <dbReference type="Proteomes" id="UP000228503"/>
    </source>
</evidence>
<dbReference type="PRINTS" id="PR00377">
    <property type="entry name" value="IMPHPHTASES"/>
</dbReference>
<dbReference type="SUPFAM" id="SSF56655">
    <property type="entry name" value="Carbohydrate phosphatase"/>
    <property type="match status" value="1"/>
</dbReference>
<keyword evidence="4 5" id="KW-0460">Magnesium</keyword>
<dbReference type="PROSITE" id="PS00629">
    <property type="entry name" value="IMP_1"/>
    <property type="match status" value="1"/>
</dbReference>
<gene>
    <name evidence="6" type="ORF">COY16_04535</name>
</gene>
<proteinExistence type="predicted"/>
<evidence type="ECO:0000256" key="4">
    <source>
        <dbReference type="ARBA" id="ARBA00022842"/>
    </source>
</evidence>
<evidence type="ECO:0000256" key="2">
    <source>
        <dbReference type="ARBA" id="ARBA00022723"/>
    </source>
</evidence>
<dbReference type="InterPro" id="IPR020583">
    <property type="entry name" value="Inositol_monoP_metal-BS"/>
</dbReference>
<keyword evidence="2 5" id="KW-0479">Metal-binding</keyword>
<keyword evidence="3" id="KW-0378">Hydrolase</keyword>
<dbReference type="GO" id="GO:0006020">
    <property type="term" value="P:inositol metabolic process"/>
    <property type="evidence" value="ECO:0007669"/>
    <property type="project" value="TreeGrafter"/>
</dbReference>
<comment type="cofactor">
    <cofactor evidence="1 5">
        <name>Mg(2+)</name>
        <dbReference type="ChEBI" id="CHEBI:18420"/>
    </cofactor>
</comment>
<name>A0A2M7TX26_9BACT</name>
<evidence type="ECO:0000256" key="1">
    <source>
        <dbReference type="ARBA" id="ARBA00001946"/>
    </source>
</evidence>
<dbReference type="Pfam" id="PF00459">
    <property type="entry name" value="Inositol_P"/>
    <property type="match status" value="1"/>
</dbReference>
<evidence type="ECO:0000313" key="6">
    <source>
        <dbReference type="EMBL" id="PIZ62374.1"/>
    </source>
</evidence>
<dbReference type="Gene3D" id="3.30.540.10">
    <property type="entry name" value="Fructose-1,6-Bisphosphatase, subunit A, domain 1"/>
    <property type="match status" value="1"/>
</dbReference>
<feature type="binding site" evidence="5">
    <location>
        <position position="208"/>
    </location>
    <ligand>
        <name>Mg(2+)</name>
        <dbReference type="ChEBI" id="CHEBI:18420"/>
        <label>1</label>
        <note>catalytic</note>
    </ligand>
</feature>
<dbReference type="PANTHER" id="PTHR20854:SF4">
    <property type="entry name" value="INOSITOL-1-MONOPHOSPHATASE-RELATED"/>
    <property type="match status" value="1"/>
</dbReference>
<dbReference type="PANTHER" id="PTHR20854">
    <property type="entry name" value="INOSITOL MONOPHOSPHATASE"/>
    <property type="match status" value="1"/>
</dbReference>